<dbReference type="Pfam" id="PF18942">
    <property type="entry name" value="DUF5689"/>
    <property type="match status" value="1"/>
</dbReference>
<organism evidence="2 3">
    <name type="scientific">Falsiporphyromonas endometrii</name>
    <dbReference type="NCBI Taxonomy" id="1387297"/>
    <lineage>
        <taxon>Bacteria</taxon>
        <taxon>Pseudomonadati</taxon>
        <taxon>Bacteroidota</taxon>
        <taxon>Bacteroidia</taxon>
        <taxon>Bacteroidales</taxon>
        <taxon>Porphyromonadaceae</taxon>
        <taxon>Falsiporphyromonas</taxon>
    </lineage>
</organism>
<dbReference type="Proteomes" id="UP001596020">
    <property type="component" value="Unassembled WGS sequence"/>
</dbReference>
<reference evidence="3" key="1">
    <citation type="journal article" date="2019" name="Int. J. Syst. Evol. Microbiol.">
        <title>The Global Catalogue of Microorganisms (GCM) 10K type strain sequencing project: providing services to taxonomists for standard genome sequencing and annotation.</title>
        <authorList>
            <consortium name="The Broad Institute Genomics Platform"/>
            <consortium name="The Broad Institute Genome Sequencing Center for Infectious Disease"/>
            <person name="Wu L."/>
            <person name="Ma J."/>
        </authorList>
    </citation>
    <scope>NUCLEOTIDE SEQUENCE [LARGE SCALE GENOMIC DNA]</scope>
    <source>
        <strain evidence="3">CGMCC 4.7357</strain>
    </source>
</reference>
<gene>
    <name evidence="2" type="ORF">ACFO3G_08415</name>
</gene>
<dbReference type="InterPro" id="IPR043744">
    <property type="entry name" value="DUF5689"/>
</dbReference>
<dbReference type="RefSeq" id="WP_380079854.1">
    <property type="nucleotide sequence ID" value="NZ_JBHSGO010000209.1"/>
</dbReference>
<evidence type="ECO:0000313" key="3">
    <source>
        <dbReference type="Proteomes" id="UP001596020"/>
    </source>
</evidence>
<accession>A0ABV9K8U2</accession>
<dbReference type="EMBL" id="JBHSGO010000209">
    <property type="protein sequence ID" value="MFC4666615.1"/>
    <property type="molecule type" value="Genomic_DNA"/>
</dbReference>
<sequence>MKHYIINIVSALAVMAVVSSCYKEAPCPETINHAVEINANTTVAQLKAMYKEGGNEIFQNIIVKAQVASDDKEGNLYKTMSIEDSTGGIEVKAGMGNLNLLYKQGSTVYVKCQGLKLGKYAGNVTLGYKSADEKYETGFIPDLMIPKVIVSGPNGTITPHELTISQLTSRYANTLVKIKNVQFVENELGMTWADAQNKQKVNAVNRTLIDREGNTVIVRTSSYAKFASRKLPEGNGDAVALLTFFNGTPQLVVMTPSDFHFDGKRFDR</sequence>
<proteinExistence type="predicted"/>
<comment type="caution">
    <text evidence="2">The sequence shown here is derived from an EMBL/GenBank/DDBJ whole genome shotgun (WGS) entry which is preliminary data.</text>
</comment>
<feature type="domain" description="DUF5689" evidence="1">
    <location>
        <begin position="39"/>
        <end position="258"/>
    </location>
</feature>
<protein>
    <submittedName>
        <fullName evidence="2">DUF5689 domain-containing protein</fullName>
    </submittedName>
</protein>
<evidence type="ECO:0000259" key="1">
    <source>
        <dbReference type="Pfam" id="PF18942"/>
    </source>
</evidence>
<evidence type="ECO:0000313" key="2">
    <source>
        <dbReference type="EMBL" id="MFC4666615.1"/>
    </source>
</evidence>
<keyword evidence="3" id="KW-1185">Reference proteome</keyword>
<name>A0ABV9K8U2_9PORP</name>
<dbReference type="PROSITE" id="PS51257">
    <property type="entry name" value="PROKAR_LIPOPROTEIN"/>
    <property type="match status" value="1"/>
</dbReference>